<evidence type="ECO:0008006" key="2">
    <source>
        <dbReference type="Google" id="ProtNLM"/>
    </source>
</evidence>
<accession>A0A8H7Y5R0</accession>
<dbReference type="Pfam" id="PF05336">
    <property type="entry name" value="rhaM"/>
    <property type="match status" value="1"/>
</dbReference>
<evidence type="ECO:0000313" key="1">
    <source>
        <dbReference type="EMBL" id="KAG5171464.1"/>
    </source>
</evidence>
<proteinExistence type="predicted"/>
<dbReference type="EMBL" id="JAFIQS010000003">
    <property type="protein sequence ID" value="KAG5171464.1"/>
    <property type="molecule type" value="Genomic_DNA"/>
</dbReference>
<reference evidence="1" key="1">
    <citation type="submission" date="2021-02" db="EMBL/GenBank/DDBJ databases">
        <title>Psilocybe cubensis genome.</title>
        <authorList>
            <person name="Mckernan K.J."/>
            <person name="Crawford S."/>
            <person name="Trippe A."/>
            <person name="Kane L.T."/>
            <person name="Mclaughlin S."/>
        </authorList>
    </citation>
    <scope>NUCLEOTIDE SEQUENCE [LARGE SCALE GENOMIC DNA]</scope>
    <source>
        <strain evidence="1">MGC-MH-2018</strain>
    </source>
</reference>
<organism evidence="1">
    <name type="scientific">Psilocybe cubensis</name>
    <name type="common">Psychedelic mushroom</name>
    <name type="synonym">Stropharia cubensis</name>
    <dbReference type="NCBI Taxonomy" id="181762"/>
    <lineage>
        <taxon>Eukaryota</taxon>
        <taxon>Fungi</taxon>
        <taxon>Dikarya</taxon>
        <taxon>Basidiomycota</taxon>
        <taxon>Agaricomycotina</taxon>
        <taxon>Agaricomycetes</taxon>
        <taxon>Agaricomycetidae</taxon>
        <taxon>Agaricales</taxon>
        <taxon>Agaricineae</taxon>
        <taxon>Strophariaceae</taxon>
        <taxon>Psilocybe</taxon>
    </lineage>
</organism>
<dbReference type="SUPFAM" id="SSF54909">
    <property type="entry name" value="Dimeric alpha+beta barrel"/>
    <property type="match status" value="1"/>
</dbReference>
<gene>
    <name evidence="1" type="ORF">JR316_003551</name>
</gene>
<comment type="caution">
    <text evidence="1">The sequence shown here is derived from an EMBL/GenBank/DDBJ whole genome shotgun (WGS) entry which is preliminary data.</text>
</comment>
<dbReference type="OrthoDB" id="9981546at2759"/>
<name>A0A8H7Y5R0_PSICU</name>
<sequence length="122" mass="14194">MSASPPKRICQVIKLKPEAEDEYIAIHKTVWPEVLAALERAHVIDYSIHYYKPLQLLIANFKYTGNDFESDMNKIAEDEDTKRWWKVTDGMQESFEEGATGSGKEIPWWTNIPEVFRFEGNN</sequence>
<dbReference type="AlphaFoldDB" id="A0A8H7Y5R0"/>
<dbReference type="InterPro" id="IPR008000">
    <property type="entry name" value="Rham/fucose_mutarotase"/>
</dbReference>
<dbReference type="GO" id="GO:0016857">
    <property type="term" value="F:racemase and epimerase activity, acting on carbohydrates and derivatives"/>
    <property type="evidence" value="ECO:0007669"/>
    <property type="project" value="InterPro"/>
</dbReference>
<dbReference type="PANTHER" id="PTHR34389">
    <property type="entry name" value="L-RHAMNOSE MUTAROTASE"/>
    <property type="match status" value="1"/>
</dbReference>
<dbReference type="Gene3D" id="3.30.70.100">
    <property type="match status" value="1"/>
</dbReference>
<protein>
    <recommendedName>
        <fullName evidence="2">Rhamnose mutarotase</fullName>
    </recommendedName>
</protein>
<dbReference type="InterPro" id="IPR011008">
    <property type="entry name" value="Dimeric_a/b-barrel"/>
</dbReference>
<dbReference type="PANTHER" id="PTHR34389:SF2">
    <property type="entry name" value="L-RHAMNOSE MUTAROTASE"/>
    <property type="match status" value="1"/>
</dbReference>